<evidence type="ECO:0000256" key="2">
    <source>
        <dbReference type="ARBA" id="ARBA00022448"/>
    </source>
</evidence>
<keyword evidence="5 12" id="KW-0067">ATP-binding</keyword>
<dbReference type="SUPFAM" id="SSF55021">
    <property type="entry name" value="ACT-like"/>
    <property type="match status" value="1"/>
</dbReference>
<dbReference type="Gene3D" id="3.30.70.260">
    <property type="match status" value="1"/>
</dbReference>
<evidence type="ECO:0000256" key="7">
    <source>
        <dbReference type="ARBA" id="ARBA00022970"/>
    </source>
</evidence>
<comment type="subunit">
    <text evidence="10">Homodimer. Forms a membrane-associated complex with FtsX.</text>
</comment>
<keyword evidence="8" id="KW-0472">Membrane</keyword>
<gene>
    <name evidence="12" type="ORF">FM125_01860</name>
</gene>
<evidence type="ECO:0000259" key="11">
    <source>
        <dbReference type="PROSITE" id="PS50893"/>
    </source>
</evidence>
<reference evidence="12 13" key="1">
    <citation type="submission" date="2017-02" db="EMBL/GenBank/DDBJ databases">
        <authorList>
            <person name="Peterson S.W."/>
        </authorList>
    </citation>
    <scope>NUCLEOTIDE SEQUENCE [LARGE SCALE GENOMIC DNA]</scope>
    <source>
        <strain evidence="12 13">2B3F</strain>
    </source>
</reference>
<dbReference type="PROSITE" id="PS00211">
    <property type="entry name" value="ABC_TRANSPORTER_1"/>
    <property type="match status" value="1"/>
</dbReference>
<evidence type="ECO:0000256" key="1">
    <source>
        <dbReference type="ARBA" id="ARBA00005417"/>
    </source>
</evidence>
<evidence type="ECO:0000256" key="6">
    <source>
        <dbReference type="ARBA" id="ARBA00022967"/>
    </source>
</evidence>
<dbReference type="Pfam" id="PF09383">
    <property type="entry name" value="NIL"/>
    <property type="match status" value="1"/>
</dbReference>
<evidence type="ECO:0000256" key="4">
    <source>
        <dbReference type="ARBA" id="ARBA00022741"/>
    </source>
</evidence>
<dbReference type="Proteomes" id="UP000196230">
    <property type="component" value="Unassembled WGS sequence"/>
</dbReference>
<dbReference type="EMBL" id="FUKP01000012">
    <property type="protein sequence ID" value="SJN18239.1"/>
    <property type="molecule type" value="Genomic_DNA"/>
</dbReference>
<evidence type="ECO:0000256" key="10">
    <source>
        <dbReference type="ARBA" id="ARBA00063837"/>
    </source>
</evidence>
<proteinExistence type="inferred from homology"/>
<dbReference type="CDD" id="cd03258">
    <property type="entry name" value="ABC_MetN_methionine_transporter"/>
    <property type="match status" value="1"/>
</dbReference>
<dbReference type="InterPro" id="IPR003439">
    <property type="entry name" value="ABC_transporter-like_ATP-bd"/>
</dbReference>
<dbReference type="GO" id="GO:0005524">
    <property type="term" value="F:ATP binding"/>
    <property type="evidence" value="ECO:0007669"/>
    <property type="project" value="UniProtKB-KW"/>
</dbReference>
<dbReference type="RefSeq" id="WP_087133481.1">
    <property type="nucleotide sequence ID" value="NZ_FUKP01000012.1"/>
</dbReference>
<dbReference type="Pfam" id="PF00005">
    <property type="entry name" value="ABC_tran"/>
    <property type="match status" value="1"/>
</dbReference>
<dbReference type="InterPro" id="IPR017871">
    <property type="entry name" value="ABC_transporter-like_CS"/>
</dbReference>
<feature type="domain" description="ABC transporter" evidence="11">
    <location>
        <begin position="26"/>
        <end position="265"/>
    </location>
</feature>
<dbReference type="InterPro" id="IPR018449">
    <property type="entry name" value="NIL_domain"/>
</dbReference>
<sequence>MAAHTPDRKRLAPGRTAEGAAGEPVIVFDHVSRVFGGRSGEVTAVDDVSLTVHRGEVFGVIGFSGAGKSTLIRMINGLEKPTSGTVTVLGEEVSALSEAKLRPVRRRIGMVFQQFNLMHSRTVAGNVNYALATAGWPKARRRERVAELLEFVGLAEKAKHYPEQLSGGQKQRVGIARALAAEPEILLADEATSALDPSTTSEVLSVLRRVNEELGVTIVAITHEMEVIRSIADRVAVMDAGRVVESGRVFDLFSRTNHSADAASFVTTALKDRPNAEEVARIRRRTDGRLVMVSLRDAAAVSAVLGTAGQRGVGFEIVHGGVSATKDSAYGLLTVSLTGEETAVEDFLADLGRAGDVQEVQQ</sequence>
<dbReference type="PANTHER" id="PTHR43166:SF30">
    <property type="entry name" value="METHIONINE IMPORT ATP-BINDING PROTEIN METN"/>
    <property type="match status" value="1"/>
</dbReference>
<evidence type="ECO:0000256" key="8">
    <source>
        <dbReference type="ARBA" id="ARBA00023136"/>
    </source>
</evidence>
<dbReference type="InterPro" id="IPR027417">
    <property type="entry name" value="P-loop_NTPase"/>
</dbReference>
<keyword evidence="6" id="KW-1278">Translocase</keyword>
<keyword evidence="2" id="KW-0813">Transport</keyword>
<dbReference type="AlphaFoldDB" id="A0A1R4IEQ3"/>
<name>A0A1R4IEQ3_9MICC</name>
<comment type="similarity">
    <text evidence="1">Belongs to the ABC transporter superfamily.</text>
</comment>
<dbReference type="GO" id="GO:0016887">
    <property type="term" value="F:ATP hydrolysis activity"/>
    <property type="evidence" value="ECO:0007669"/>
    <property type="project" value="InterPro"/>
</dbReference>
<evidence type="ECO:0000256" key="3">
    <source>
        <dbReference type="ARBA" id="ARBA00022475"/>
    </source>
</evidence>
<keyword evidence="3" id="KW-1003">Cell membrane</keyword>
<dbReference type="Gene3D" id="3.40.50.300">
    <property type="entry name" value="P-loop containing nucleotide triphosphate hydrolases"/>
    <property type="match status" value="1"/>
</dbReference>
<dbReference type="GO" id="GO:0005886">
    <property type="term" value="C:plasma membrane"/>
    <property type="evidence" value="ECO:0007669"/>
    <property type="project" value="UniProtKB-ARBA"/>
</dbReference>
<dbReference type="SMART" id="SM00382">
    <property type="entry name" value="AAA"/>
    <property type="match status" value="1"/>
</dbReference>
<dbReference type="InterPro" id="IPR003593">
    <property type="entry name" value="AAA+_ATPase"/>
</dbReference>
<accession>A0A1R4IEQ3</accession>
<dbReference type="InterPro" id="IPR045865">
    <property type="entry name" value="ACT-like_dom_sf"/>
</dbReference>
<protein>
    <submittedName>
        <fullName evidence="12">Methionine ABC transporter ATP-binding protein</fullName>
    </submittedName>
</protein>
<evidence type="ECO:0000313" key="13">
    <source>
        <dbReference type="Proteomes" id="UP000196230"/>
    </source>
</evidence>
<evidence type="ECO:0000313" key="12">
    <source>
        <dbReference type="EMBL" id="SJN18239.1"/>
    </source>
</evidence>
<organism evidence="12 13">
    <name type="scientific">Micrococcus lylae</name>
    <dbReference type="NCBI Taxonomy" id="1273"/>
    <lineage>
        <taxon>Bacteria</taxon>
        <taxon>Bacillati</taxon>
        <taxon>Actinomycetota</taxon>
        <taxon>Actinomycetes</taxon>
        <taxon>Micrococcales</taxon>
        <taxon>Micrococcaceae</taxon>
        <taxon>Micrococcus</taxon>
    </lineage>
</organism>
<keyword evidence="7" id="KW-0029">Amino-acid transport</keyword>
<dbReference type="SUPFAM" id="SSF52540">
    <property type="entry name" value="P-loop containing nucleoside triphosphate hydrolases"/>
    <property type="match status" value="1"/>
</dbReference>
<evidence type="ECO:0000256" key="5">
    <source>
        <dbReference type="ARBA" id="ARBA00022840"/>
    </source>
</evidence>
<dbReference type="PANTHER" id="PTHR43166">
    <property type="entry name" value="AMINO ACID IMPORT ATP-BINDING PROTEIN"/>
    <property type="match status" value="1"/>
</dbReference>
<dbReference type="InterPro" id="IPR041701">
    <property type="entry name" value="MetN_ABC"/>
</dbReference>
<dbReference type="GO" id="GO:0006865">
    <property type="term" value="P:amino acid transport"/>
    <property type="evidence" value="ECO:0007669"/>
    <property type="project" value="UniProtKB-KW"/>
</dbReference>
<dbReference type="PROSITE" id="PS50893">
    <property type="entry name" value="ABC_TRANSPORTER_2"/>
    <property type="match status" value="1"/>
</dbReference>
<evidence type="ECO:0000256" key="9">
    <source>
        <dbReference type="ARBA" id="ARBA00054718"/>
    </source>
</evidence>
<comment type="function">
    <text evidence="9">Part of the ABC transporter FtsEX involved in cellular division. Has ATPase activity.</text>
</comment>
<keyword evidence="4" id="KW-0547">Nucleotide-binding</keyword>
<dbReference type="SMART" id="SM00930">
    <property type="entry name" value="NIL"/>
    <property type="match status" value="1"/>
</dbReference>
<dbReference type="InterPro" id="IPR050086">
    <property type="entry name" value="MetN_ABC_transporter-like"/>
</dbReference>
<dbReference type="FunFam" id="3.40.50.300:FF:000056">
    <property type="entry name" value="Cell division ATP-binding protein FtsE"/>
    <property type="match status" value="1"/>
</dbReference>